<dbReference type="InterPro" id="IPR043129">
    <property type="entry name" value="ATPase_NBD"/>
</dbReference>
<dbReference type="NCBIfam" id="TIGR03706">
    <property type="entry name" value="exo_poly_only"/>
    <property type="match status" value="1"/>
</dbReference>
<dbReference type="PATRIC" id="fig|472175.3.peg.1520"/>
<organism evidence="7 8">
    <name type="scientific">Nitratireductor basaltis</name>
    <dbReference type="NCBI Taxonomy" id="472175"/>
    <lineage>
        <taxon>Bacteria</taxon>
        <taxon>Pseudomonadati</taxon>
        <taxon>Pseudomonadota</taxon>
        <taxon>Alphaproteobacteria</taxon>
        <taxon>Hyphomicrobiales</taxon>
        <taxon>Phyllobacteriaceae</taxon>
        <taxon>Nitratireductor</taxon>
    </lineage>
</organism>
<dbReference type="PANTHER" id="PTHR30005">
    <property type="entry name" value="EXOPOLYPHOSPHATASE"/>
    <property type="match status" value="1"/>
</dbReference>
<dbReference type="SUPFAM" id="SSF109604">
    <property type="entry name" value="HD-domain/PDEase-like"/>
    <property type="match status" value="1"/>
</dbReference>
<evidence type="ECO:0000256" key="1">
    <source>
        <dbReference type="ARBA" id="ARBA00007125"/>
    </source>
</evidence>
<evidence type="ECO:0000313" key="8">
    <source>
        <dbReference type="Proteomes" id="UP000053675"/>
    </source>
</evidence>
<evidence type="ECO:0000313" key="7">
    <source>
        <dbReference type="EMBL" id="KFB10473.1"/>
    </source>
</evidence>
<comment type="similarity">
    <text evidence="1">Belongs to the GppA/Ppx family.</text>
</comment>
<accession>A0A084UBY7</accession>
<dbReference type="InterPro" id="IPR050273">
    <property type="entry name" value="GppA/Ppx_hydrolase"/>
</dbReference>
<dbReference type="eggNOG" id="COG0248">
    <property type="taxonomic scope" value="Bacteria"/>
</dbReference>
<comment type="catalytic activity">
    <reaction evidence="4">
        <text>[phosphate](n) + H2O = [phosphate](n-1) + phosphate + H(+)</text>
        <dbReference type="Rhea" id="RHEA:21528"/>
        <dbReference type="Rhea" id="RHEA-COMP:9859"/>
        <dbReference type="Rhea" id="RHEA-COMP:14279"/>
        <dbReference type="ChEBI" id="CHEBI:15377"/>
        <dbReference type="ChEBI" id="CHEBI:15378"/>
        <dbReference type="ChEBI" id="CHEBI:16838"/>
        <dbReference type="ChEBI" id="CHEBI:43474"/>
        <dbReference type="EC" id="3.6.1.11"/>
    </reaction>
</comment>
<keyword evidence="8" id="KW-1185">Reference proteome</keyword>
<dbReference type="Gene3D" id="3.30.420.40">
    <property type="match status" value="1"/>
</dbReference>
<dbReference type="Gene3D" id="3.30.420.150">
    <property type="entry name" value="Exopolyphosphatase. Domain 2"/>
    <property type="match status" value="1"/>
</dbReference>
<evidence type="ECO:0000256" key="2">
    <source>
        <dbReference type="ARBA" id="ARBA00012451"/>
    </source>
</evidence>
<dbReference type="EC" id="3.6.1.11" evidence="2"/>
<dbReference type="Proteomes" id="UP000053675">
    <property type="component" value="Unassembled WGS sequence"/>
</dbReference>
<evidence type="ECO:0000256" key="3">
    <source>
        <dbReference type="ARBA" id="ARBA00022801"/>
    </source>
</evidence>
<dbReference type="Gene3D" id="1.10.3210.10">
    <property type="entry name" value="Hypothetical protein af1432"/>
    <property type="match status" value="1"/>
</dbReference>
<keyword evidence="3" id="KW-0378">Hydrolase</keyword>
<dbReference type="EMBL" id="JMQM01000001">
    <property type="protein sequence ID" value="KFB10473.1"/>
    <property type="molecule type" value="Genomic_DNA"/>
</dbReference>
<proteinExistence type="inferred from homology"/>
<evidence type="ECO:0000259" key="6">
    <source>
        <dbReference type="Pfam" id="PF21697"/>
    </source>
</evidence>
<dbReference type="InterPro" id="IPR003695">
    <property type="entry name" value="Ppx_GppA_N"/>
</dbReference>
<dbReference type="GO" id="GO:0004309">
    <property type="term" value="F:exopolyphosphatase activity"/>
    <property type="evidence" value="ECO:0007669"/>
    <property type="project" value="UniProtKB-EC"/>
</dbReference>
<dbReference type="CDD" id="cd24052">
    <property type="entry name" value="ASKHA_NBD_HpPPX-GppA-like"/>
    <property type="match status" value="1"/>
</dbReference>
<dbReference type="GO" id="GO:0006793">
    <property type="term" value="P:phosphorus metabolic process"/>
    <property type="evidence" value="ECO:0007669"/>
    <property type="project" value="InterPro"/>
</dbReference>
<evidence type="ECO:0000259" key="5">
    <source>
        <dbReference type="Pfam" id="PF02541"/>
    </source>
</evidence>
<name>A0A084UBY7_9HYPH</name>
<dbReference type="Pfam" id="PF02541">
    <property type="entry name" value="Ppx-GppA"/>
    <property type="match status" value="1"/>
</dbReference>
<protein>
    <recommendedName>
        <fullName evidence="2">exopolyphosphatase</fullName>
        <ecNumber evidence="2">3.6.1.11</ecNumber>
    </recommendedName>
</protein>
<dbReference type="InterPro" id="IPR048951">
    <property type="entry name" value="Ppx_C"/>
</dbReference>
<reference evidence="7 8" key="1">
    <citation type="submission" date="2014-05" db="EMBL/GenBank/DDBJ databases">
        <title>Draft Genome Sequence of Nitratireductor basaltis Strain UMTGB225, A Marine Bacterium Isolated from Green Barrel Tunicate.</title>
        <authorList>
            <person name="Gan H.Y."/>
        </authorList>
    </citation>
    <scope>NUCLEOTIDE SEQUENCE [LARGE SCALE GENOMIC DNA]</scope>
    <source>
        <strain evidence="7 8">UMTGB225</strain>
    </source>
</reference>
<feature type="domain" description="Exopolyphosphatase C-terminal" evidence="6">
    <location>
        <begin position="299"/>
        <end position="482"/>
    </location>
</feature>
<evidence type="ECO:0000256" key="4">
    <source>
        <dbReference type="ARBA" id="ARBA00047607"/>
    </source>
</evidence>
<comment type="caution">
    <text evidence="7">The sequence shown here is derived from an EMBL/GenBank/DDBJ whole genome shotgun (WGS) entry which is preliminary data.</text>
</comment>
<dbReference type="SUPFAM" id="SSF53067">
    <property type="entry name" value="Actin-like ATPase domain"/>
    <property type="match status" value="2"/>
</dbReference>
<dbReference type="PANTHER" id="PTHR30005:SF0">
    <property type="entry name" value="RETROGRADE REGULATION PROTEIN 2"/>
    <property type="match status" value="1"/>
</dbReference>
<feature type="domain" description="Ppx/GppA phosphatase N-terminal" evidence="5">
    <location>
        <begin position="12"/>
        <end position="291"/>
    </location>
</feature>
<dbReference type="STRING" id="472175.EL18_01508"/>
<dbReference type="InterPro" id="IPR022371">
    <property type="entry name" value="Exopolyphosphatase"/>
</dbReference>
<gene>
    <name evidence="7" type="ORF">EL18_01508</name>
</gene>
<sequence length="489" mass="53820">MIDIGSNSIRLVIYEGIARSPTVLFNEKMLAGLGKSIVTTGQLDPDGVSRAVEEFRRFRALSEQAGAQSLHVLATAAAREAENGPEFISRAEEILGTEIQVLSGREEARYSAYGIMSGFHEPDGIVGDLGGGSLELVDVSGSNMGDGITLPLGGLRLKEMSEDSTTIAAKIARGEIARAPWLKAGEGRAFYCVGGTWRNLARLHMSVTKYPLQVMHNYELDPQKHLAFLKRVAKGNLEKMRGIGRVSKNRRALLPFGATVLLEVMRAMKPSKLVISANGVREGYLYSLLEEEQRKSDPLLSASRELALLRSRSYTHSQELAEWTGEAFKVLGVEECENDARYRQAACLLADIGWRAHPEYRGTQSLNIIAHGSFSGIDHPGRAYIALAIMFRHEGLFDDNLSPEMRALATPRYAERARLLGGLMRVVYLLSASMPGVIPRLRWEKRDDGSIALLIPRDRAELMGERPIGRMAHLARVTGLNLVLDVAKD</sequence>
<dbReference type="AlphaFoldDB" id="A0A084UBY7"/>
<dbReference type="Pfam" id="PF21697">
    <property type="entry name" value="Ppx_C"/>
    <property type="match status" value="1"/>
</dbReference>